<evidence type="ECO:0000256" key="4">
    <source>
        <dbReference type="ARBA" id="ARBA00023004"/>
    </source>
</evidence>
<evidence type="ECO:0000256" key="3">
    <source>
        <dbReference type="ARBA" id="ARBA00022723"/>
    </source>
</evidence>
<dbReference type="PROSITE" id="PS51332">
    <property type="entry name" value="B12_BINDING"/>
    <property type="match status" value="1"/>
</dbReference>
<evidence type="ECO:0000313" key="8">
    <source>
        <dbReference type="EMBL" id="QJA66276.1"/>
    </source>
</evidence>
<evidence type="ECO:0000259" key="6">
    <source>
        <dbReference type="PROSITE" id="PS51332"/>
    </source>
</evidence>
<dbReference type="Gene3D" id="3.80.30.20">
    <property type="entry name" value="tm_1862 like domain"/>
    <property type="match status" value="1"/>
</dbReference>
<dbReference type="Pfam" id="PF04055">
    <property type="entry name" value="Radical_SAM"/>
    <property type="match status" value="1"/>
</dbReference>
<evidence type="ECO:0000256" key="1">
    <source>
        <dbReference type="ARBA" id="ARBA00001966"/>
    </source>
</evidence>
<dbReference type="Gene3D" id="3.40.50.280">
    <property type="entry name" value="Cobalamin-binding domain"/>
    <property type="match status" value="1"/>
</dbReference>
<dbReference type="PANTHER" id="PTHR43409">
    <property type="entry name" value="ANAEROBIC MAGNESIUM-PROTOPORPHYRIN IX MONOMETHYL ESTER CYCLASE-RELATED"/>
    <property type="match status" value="1"/>
</dbReference>
<dbReference type="SFLD" id="SFLDS00029">
    <property type="entry name" value="Radical_SAM"/>
    <property type="match status" value="1"/>
</dbReference>
<feature type="domain" description="B12-binding" evidence="6">
    <location>
        <begin position="1"/>
        <end position="141"/>
    </location>
</feature>
<keyword evidence="5" id="KW-0411">Iron-sulfur</keyword>
<dbReference type="InterPro" id="IPR007197">
    <property type="entry name" value="rSAM"/>
</dbReference>
<name>A0A6M3J8P1_9ZZZZ</name>
<dbReference type="InterPro" id="IPR006158">
    <property type="entry name" value="Cobalamin-bd"/>
</dbReference>
<keyword evidence="2" id="KW-0949">S-adenosyl-L-methionine</keyword>
<sequence length="460" mass="53473">MRPVYFFNPSYDEKNINFYNLGLVSIASHLKRKGIPAYVYMNYLDPTFTKDKDYDLVLPEILKQNPKYIGISCMTTQYEKALDLTKRIKFISPETPVIWGGQHVTAYPDQWDEGIDCRIVSWGEVGAESYYDGLFPDSISPQFIFDQPLDFTTVVNYQPVERSMRGRTVHQASIMTSYGCPYSCRFCYNSIADKKVIFRDLNSVVKEIKQVLSMGADSIAFYDELFFLKNRPQQLMEMLDVKFPWLCLARINSPLGDLKYLRSKGCEEIHFGVESGSQRMIDECIKKKIQVKDVIPVLQKVLNADILPRASFIFGMPGETIDDVTQTVHLIMQLAERFGNKFVINGFFFYPIPGTPMTTEAFKGLSVEDCIDAARYSVHPYKLFEHFKDKKFYDWLPDKQFFAECWYIARVISEICAPYKYYEGYKPQFKEWGLSVSDKTYKRIGADELSRKWLDKVRAY</sequence>
<comment type="cofactor">
    <cofactor evidence="1">
        <name>[4Fe-4S] cluster</name>
        <dbReference type="ChEBI" id="CHEBI:49883"/>
    </cofactor>
</comment>
<keyword evidence="4" id="KW-0408">Iron</keyword>
<dbReference type="SMART" id="SM00729">
    <property type="entry name" value="Elp3"/>
    <property type="match status" value="1"/>
</dbReference>
<dbReference type="GO" id="GO:0046872">
    <property type="term" value="F:metal ion binding"/>
    <property type="evidence" value="ECO:0007669"/>
    <property type="project" value="UniProtKB-KW"/>
</dbReference>
<keyword evidence="3" id="KW-0479">Metal-binding</keyword>
<dbReference type="InterPro" id="IPR034466">
    <property type="entry name" value="Methyltransferase_Class_B"/>
</dbReference>
<dbReference type="InterPro" id="IPR051198">
    <property type="entry name" value="BchE-like"/>
</dbReference>
<dbReference type="SUPFAM" id="SSF102114">
    <property type="entry name" value="Radical SAM enzymes"/>
    <property type="match status" value="1"/>
</dbReference>
<organism evidence="8">
    <name type="scientific">viral metagenome</name>
    <dbReference type="NCBI Taxonomy" id="1070528"/>
    <lineage>
        <taxon>unclassified sequences</taxon>
        <taxon>metagenomes</taxon>
        <taxon>organismal metagenomes</taxon>
    </lineage>
</organism>
<proteinExistence type="predicted"/>
<dbReference type="GO" id="GO:0003824">
    <property type="term" value="F:catalytic activity"/>
    <property type="evidence" value="ECO:0007669"/>
    <property type="project" value="InterPro"/>
</dbReference>
<dbReference type="InterPro" id="IPR058240">
    <property type="entry name" value="rSAM_sf"/>
</dbReference>
<dbReference type="SFLD" id="SFLDG01123">
    <property type="entry name" value="methyltransferase_(Class_B)"/>
    <property type="match status" value="1"/>
</dbReference>
<dbReference type="InterPro" id="IPR023404">
    <property type="entry name" value="rSAM_horseshoe"/>
</dbReference>
<protein>
    <submittedName>
        <fullName evidence="8">Putative vitamin B12-binding domain containing protein</fullName>
    </submittedName>
</protein>
<dbReference type="GO" id="GO:0031419">
    <property type="term" value="F:cobalamin binding"/>
    <property type="evidence" value="ECO:0007669"/>
    <property type="project" value="InterPro"/>
</dbReference>
<evidence type="ECO:0000259" key="7">
    <source>
        <dbReference type="PROSITE" id="PS51918"/>
    </source>
</evidence>
<evidence type="ECO:0000256" key="5">
    <source>
        <dbReference type="ARBA" id="ARBA00023014"/>
    </source>
</evidence>
<dbReference type="SFLD" id="SFLDG01082">
    <property type="entry name" value="B12-binding_domain_containing"/>
    <property type="match status" value="1"/>
</dbReference>
<accession>A0A6M3J8P1</accession>
<dbReference type="CDD" id="cd02068">
    <property type="entry name" value="radical_SAM_B12_BD"/>
    <property type="match status" value="1"/>
</dbReference>
<feature type="domain" description="Radical SAM core" evidence="7">
    <location>
        <begin position="164"/>
        <end position="389"/>
    </location>
</feature>
<dbReference type="EMBL" id="MT141552">
    <property type="protein sequence ID" value="QJA66276.1"/>
    <property type="molecule type" value="Genomic_DNA"/>
</dbReference>
<dbReference type="InterPro" id="IPR006638">
    <property type="entry name" value="Elp3/MiaA/NifB-like_rSAM"/>
</dbReference>
<reference evidence="8" key="1">
    <citation type="submission" date="2020-03" db="EMBL/GenBank/DDBJ databases">
        <title>The deep terrestrial virosphere.</title>
        <authorList>
            <person name="Holmfeldt K."/>
            <person name="Nilsson E."/>
            <person name="Simone D."/>
            <person name="Lopez-Fernandez M."/>
            <person name="Wu X."/>
            <person name="de Brujin I."/>
            <person name="Lundin D."/>
            <person name="Andersson A."/>
            <person name="Bertilsson S."/>
            <person name="Dopson M."/>
        </authorList>
    </citation>
    <scope>NUCLEOTIDE SEQUENCE</scope>
    <source>
        <strain evidence="8">MM415B00358</strain>
    </source>
</reference>
<dbReference type="CDD" id="cd01335">
    <property type="entry name" value="Radical_SAM"/>
    <property type="match status" value="1"/>
</dbReference>
<dbReference type="AlphaFoldDB" id="A0A6M3J8P1"/>
<evidence type="ECO:0000256" key="2">
    <source>
        <dbReference type="ARBA" id="ARBA00022691"/>
    </source>
</evidence>
<dbReference type="Pfam" id="PF02310">
    <property type="entry name" value="B12-binding"/>
    <property type="match status" value="1"/>
</dbReference>
<dbReference type="PROSITE" id="PS51918">
    <property type="entry name" value="RADICAL_SAM"/>
    <property type="match status" value="1"/>
</dbReference>
<gene>
    <name evidence="8" type="ORF">MM415B00358_0038</name>
</gene>
<dbReference type="GO" id="GO:0051539">
    <property type="term" value="F:4 iron, 4 sulfur cluster binding"/>
    <property type="evidence" value="ECO:0007669"/>
    <property type="project" value="UniProtKB-KW"/>
</dbReference>